<dbReference type="Pfam" id="PF13520">
    <property type="entry name" value="AA_permease_2"/>
    <property type="match status" value="1"/>
</dbReference>
<dbReference type="InterPro" id="IPR029485">
    <property type="entry name" value="CAT_C"/>
</dbReference>
<dbReference type="FunFam" id="1.20.1740.10:FF:000010">
    <property type="entry name" value="probable cationic amino acid transporter"/>
    <property type="match status" value="1"/>
</dbReference>
<evidence type="ECO:0000256" key="1">
    <source>
        <dbReference type="ARBA" id="ARBA00004141"/>
    </source>
</evidence>
<dbReference type="Proteomes" id="UP000008909">
    <property type="component" value="Unassembled WGS sequence"/>
</dbReference>
<evidence type="ECO:0000313" key="8">
    <source>
        <dbReference type="Proteomes" id="UP000008909"/>
    </source>
</evidence>
<feature type="transmembrane region" description="Helical" evidence="5">
    <location>
        <begin position="88"/>
        <end position="108"/>
    </location>
</feature>
<accession>H2KR42</accession>
<dbReference type="GO" id="GO:0015189">
    <property type="term" value="F:L-lysine transmembrane transporter activity"/>
    <property type="evidence" value="ECO:0007669"/>
    <property type="project" value="TreeGrafter"/>
</dbReference>
<feature type="transmembrane region" description="Helical" evidence="5">
    <location>
        <begin position="600"/>
        <end position="623"/>
    </location>
</feature>
<comment type="subcellular location">
    <subcellularLocation>
        <location evidence="1">Membrane</location>
        <topology evidence="1">Multi-pass membrane protein</topology>
    </subcellularLocation>
</comment>
<evidence type="ECO:0000256" key="4">
    <source>
        <dbReference type="ARBA" id="ARBA00023136"/>
    </source>
</evidence>
<dbReference type="Pfam" id="PF13906">
    <property type="entry name" value="AA_permease_C"/>
    <property type="match status" value="1"/>
</dbReference>
<evidence type="ECO:0000256" key="3">
    <source>
        <dbReference type="ARBA" id="ARBA00022989"/>
    </source>
</evidence>
<keyword evidence="2 5" id="KW-0812">Transmembrane</keyword>
<evidence type="ECO:0000256" key="2">
    <source>
        <dbReference type="ARBA" id="ARBA00022692"/>
    </source>
</evidence>
<feature type="transmembrane region" description="Helical" evidence="5">
    <location>
        <begin position="120"/>
        <end position="146"/>
    </location>
</feature>
<dbReference type="GO" id="GO:0000064">
    <property type="term" value="F:L-ornithine transmembrane transporter activity"/>
    <property type="evidence" value="ECO:0007669"/>
    <property type="project" value="TreeGrafter"/>
</dbReference>
<dbReference type="GO" id="GO:0005886">
    <property type="term" value="C:plasma membrane"/>
    <property type="evidence" value="ECO:0007669"/>
    <property type="project" value="TreeGrafter"/>
</dbReference>
<sequence length="675" mass="73978">MSGHAWADFIAKIHSFIRNLSRKKLLHADDISNTRLSRCLSVIDLTALGKITIFQVHYNKNTAGVGCTLGAGVYVVVGEVARFSAGPAVILSFLIAALSSVLSGLCYAEFGARVPKTGSAYIYSYVAVGELMAFITGWTLILQYIIGTSSVARAWSSNVDGFTGGRISEAFSRYMPMNMTGLAEYADPFAFSITMAVAVLLSCGAQESSMVNNIFTLINLGVICYVFITGLFKVNIANWEIDPEKVPVTDPNKDRVGKGGFLPFGLSGVISGAGTCFYCFVGFDIIATAGEEARNPQRAIPIAILACLSVCFVAYAAVSAVITLMVPYYSIPQIAPLPSVFDQVGWVVAKYVIVVGAVCALTTSLLGGLFPLPRIVYAMASDGLLFRFLGRVSRRFRTPLVSTMLFGLLAGVLAAVFSLKDLVDMMSIGTLFAYSLVALSVLILRGQQQTIGSPNTLSVETNDTAHLRYSDELNQEYQEINRHDGTEANTESSQTNLNNWTPAAPVPPESFTQYIKLCFMPERGHAEPTPKSEWITLINSYLLLIVIIFLNAGLIYFDGDNGQASYVYFVFTWITIVIFGCFSILLCISLARQPANQAKVSFKVPGVPWIPALSMLVNLHLMFQMSGTTWVFYAVWMLVGIFIYFVYGYWHSNERRRLQRNTPRTVQRKLIGQVN</sequence>
<proteinExistence type="predicted"/>
<keyword evidence="4 5" id="KW-0472">Membrane</keyword>
<feature type="domain" description="Cationic amino acid transporter C-terminal" evidence="6">
    <location>
        <begin position="602"/>
        <end position="652"/>
    </location>
</feature>
<feature type="transmembrane region" description="Helical" evidence="5">
    <location>
        <begin position="261"/>
        <end position="287"/>
    </location>
</feature>
<keyword evidence="8" id="KW-1185">Reference proteome</keyword>
<evidence type="ECO:0000259" key="6">
    <source>
        <dbReference type="Pfam" id="PF13906"/>
    </source>
</evidence>
<reference key="2">
    <citation type="submission" date="2011-10" db="EMBL/GenBank/DDBJ databases">
        <title>The genome and transcriptome sequence of Clonorchis sinensis provide insights into the carcinogenic liver fluke.</title>
        <authorList>
            <person name="Wang X."/>
            <person name="Huang Y."/>
            <person name="Chen W."/>
            <person name="Liu H."/>
            <person name="Guo L."/>
            <person name="Chen Y."/>
            <person name="Luo F."/>
            <person name="Zhou W."/>
            <person name="Sun J."/>
            <person name="Mao Q."/>
            <person name="Liang P."/>
            <person name="Zhou C."/>
            <person name="Tian Y."/>
            <person name="Men J."/>
            <person name="Lv X."/>
            <person name="Huang L."/>
            <person name="Zhou J."/>
            <person name="Hu Y."/>
            <person name="Li R."/>
            <person name="Zhang F."/>
            <person name="Lei H."/>
            <person name="Li X."/>
            <person name="Hu X."/>
            <person name="Liang C."/>
            <person name="Xu J."/>
            <person name="Wu Z."/>
            <person name="Yu X."/>
        </authorList>
    </citation>
    <scope>NUCLEOTIDE SEQUENCE</scope>
    <source>
        <strain>Henan</strain>
    </source>
</reference>
<feature type="transmembrane region" description="Helical" evidence="5">
    <location>
        <begin position="398"/>
        <end position="419"/>
    </location>
</feature>
<dbReference type="InterPro" id="IPR002293">
    <property type="entry name" value="AA/rel_permease1"/>
</dbReference>
<reference evidence="7" key="1">
    <citation type="journal article" date="2011" name="Genome Biol.">
        <title>The draft genome of the carcinogenic human liver fluke Clonorchis sinensis.</title>
        <authorList>
            <person name="Wang X."/>
            <person name="Chen W."/>
            <person name="Huang Y."/>
            <person name="Sun J."/>
            <person name="Men J."/>
            <person name="Liu H."/>
            <person name="Luo F."/>
            <person name="Guo L."/>
            <person name="Lv X."/>
            <person name="Deng C."/>
            <person name="Zhou C."/>
            <person name="Fan Y."/>
            <person name="Li X."/>
            <person name="Huang L."/>
            <person name="Hu Y."/>
            <person name="Liang C."/>
            <person name="Hu X."/>
            <person name="Xu J."/>
            <person name="Yu X."/>
        </authorList>
    </citation>
    <scope>NUCLEOTIDE SEQUENCE [LARGE SCALE GENOMIC DNA]</scope>
    <source>
        <strain evidence="7">Henan</strain>
    </source>
</reference>
<protein>
    <submittedName>
        <fullName evidence="7">High affinity cationic amino acid transporter 1</fullName>
    </submittedName>
</protein>
<dbReference type="AlphaFoldDB" id="H2KR42"/>
<dbReference type="EMBL" id="DF143102">
    <property type="protein sequence ID" value="GAA29177.2"/>
    <property type="molecule type" value="Genomic_DNA"/>
</dbReference>
<dbReference type="GO" id="GO:0097638">
    <property type="term" value="P:L-arginine import across plasma membrane"/>
    <property type="evidence" value="ECO:0007669"/>
    <property type="project" value="TreeGrafter"/>
</dbReference>
<feature type="transmembrane region" description="Helical" evidence="5">
    <location>
        <begin position="565"/>
        <end position="588"/>
    </location>
</feature>
<dbReference type="PANTHER" id="PTHR43243:SF105">
    <property type="entry name" value="CATIONIC AMINO ACID TRANSPORTER C-TERMINAL DOMAIN-CONTAINING PROTEIN"/>
    <property type="match status" value="1"/>
</dbReference>
<organism evidence="7 8">
    <name type="scientific">Clonorchis sinensis</name>
    <name type="common">Chinese liver fluke</name>
    <dbReference type="NCBI Taxonomy" id="79923"/>
    <lineage>
        <taxon>Eukaryota</taxon>
        <taxon>Metazoa</taxon>
        <taxon>Spiralia</taxon>
        <taxon>Lophotrochozoa</taxon>
        <taxon>Platyhelminthes</taxon>
        <taxon>Trematoda</taxon>
        <taxon>Digenea</taxon>
        <taxon>Opisthorchiida</taxon>
        <taxon>Opisthorchiata</taxon>
        <taxon>Opisthorchiidae</taxon>
        <taxon>Clonorchis</taxon>
    </lineage>
</organism>
<feature type="transmembrane region" description="Helical" evidence="5">
    <location>
        <begin position="629"/>
        <end position="650"/>
    </location>
</feature>
<evidence type="ECO:0000256" key="5">
    <source>
        <dbReference type="SAM" id="Phobius"/>
    </source>
</evidence>
<dbReference type="GO" id="GO:0061459">
    <property type="term" value="F:L-arginine transmembrane transporter activity"/>
    <property type="evidence" value="ECO:0007669"/>
    <property type="project" value="TreeGrafter"/>
</dbReference>
<feature type="non-terminal residue" evidence="7">
    <location>
        <position position="675"/>
    </location>
</feature>
<feature type="transmembrane region" description="Helical" evidence="5">
    <location>
        <begin position="299"/>
        <end position="331"/>
    </location>
</feature>
<feature type="transmembrane region" description="Helical" evidence="5">
    <location>
        <begin position="425"/>
        <end position="444"/>
    </location>
</feature>
<keyword evidence="3 5" id="KW-1133">Transmembrane helix</keyword>
<name>H2KR42_CLOSI</name>
<feature type="transmembrane region" description="Helical" evidence="5">
    <location>
        <begin position="351"/>
        <end position="377"/>
    </location>
</feature>
<dbReference type="Gene3D" id="1.20.1740.10">
    <property type="entry name" value="Amino acid/polyamine transporter I"/>
    <property type="match status" value="2"/>
</dbReference>
<feature type="transmembrane region" description="Helical" evidence="5">
    <location>
        <begin position="217"/>
        <end position="241"/>
    </location>
</feature>
<dbReference type="PANTHER" id="PTHR43243">
    <property type="entry name" value="INNER MEMBRANE TRANSPORTER YGJI-RELATED"/>
    <property type="match status" value="1"/>
</dbReference>
<evidence type="ECO:0000313" key="7">
    <source>
        <dbReference type="EMBL" id="GAA29177.2"/>
    </source>
</evidence>
<feature type="transmembrane region" description="Helical" evidence="5">
    <location>
        <begin position="185"/>
        <end position="205"/>
    </location>
</feature>
<gene>
    <name evidence="7" type="ORF">CLF_105369</name>
</gene>
<feature type="transmembrane region" description="Helical" evidence="5">
    <location>
        <begin position="541"/>
        <end position="559"/>
    </location>
</feature>